<dbReference type="OrthoDB" id="8062037at2759"/>
<evidence type="ECO:0000256" key="3">
    <source>
        <dbReference type="ARBA" id="ARBA00022833"/>
    </source>
</evidence>
<dbReference type="Proteomes" id="UP001152300">
    <property type="component" value="Unassembled WGS sequence"/>
</dbReference>
<evidence type="ECO:0000259" key="7">
    <source>
        <dbReference type="PROSITE" id="PS50089"/>
    </source>
</evidence>
<dbReference type="EMBL" id="JAPEIS010000007">
    <property type="protein sequence ID" value="KAJ8064789.1"/>
    <property type="molecule type" value="Genomic_DNA"/>
</dbReference>
<dbReference type="PROSITE" id="PS00518">
    <property type="entry name" value="ZF_RING_1"/>
    <property type="match status" value="1"/>
</dbReference>
<dbReference type="InterPro" id="IPR001841">
    <property type="entry name" value="Znf_RING"/>
</dbReference>
<gene>
    <name evidence="8" type="ORF">OCU04_007099</name>
</gene>
<evidence type="ECO:0000256" key="6">
    <source>
        <dbReference type="SAM" id="Phobius"/>
    </source>
</evidence>
<feature type="region of interest" description="Disordered" evidence="5">
    <location>
        <begin position="43"/>
        <end position="67"/>
    </location>
</feature>
<keyword evidence="6" id="KW-0472">Membrane</keyword>
<evidence type="ECO:0000256" key="1">
    <source>
        <dbReference type="ARBA" id="ARBA00022723"/>
    </source>
</evidence>
<keyword evidence="6" id="KW-1133">Transmembrane helix</keyword>
<keyword evidence="1" id="KW-0479">Metal-binding</keyword>
<dbReference type="PROSITE" id="PS50089">
    <property type="entry name" value="ZF_RING_2"/>
    <property type="match status" value="1"/>
</dbReference>
<evidence type="ECO:0000256" key="2">
    <source>
        <dbReference type="ARBA" id="ARBA00022771"/>
    </source>
</evidence>
<dbReference type="InterPro" id="IPR013083">
    <property type="entry name" value="Znf_RING/FYVE/PHD"/>
</dbReference>
<proteinExistence type="predicted"/>
<keyword evidence="2 4" id="KW-0863">Zinc-finger</keyword>
<sequence length="255" mass="28582">MDARNLRNEGDPLESLIVIPFFVIMITITVICFLSGSTFNGEPLQPNEHEQNRNREPGHEPDRNGIPEDIQEAHRRDLHLAADNNVPPDIRSARQRRENRLAAQRGEASPFPNVAEFIPPPRRQGGAWIQAEHVGAAEPIQHNAHPPVPRDMIPDTPAWILALFPGNQPAPIGQRNAQDKPTCPICIDELPARVSIAKPCNHQFCVTCLEDWMNHSKEMRPPQPARCPICVREIRRIAGNSGDVGQRLWHFLGGN</sequence>
<evidence type="ECO:0000256" key="5">
    <source>
        <dbReference type="SAM" id="MobiDB-lite"/>
    </source>
</evidence>
<keyword evidence="3" id="KW-0862">Zinc</keyword>
<evidence type="ECO:0000313" key="9">
    <source>
        <dbReference type="Proteomes" id="UP001152300"/>
    </source>
</evidence>
<feature type="domain" description="RING-type" evidence="7">
    <location>
        <begin position="183"/>
        <end position="230"/>
    </location>
</feature>
<evidence type="ECO:0000256" key="4">
    <source>
        <dbReference type="PROSITE-ProRule" id="PRU00175"/>
    </source>
</evidence>
<dbReference type="InterPro" id="IPR017907">
    <property type="entry name" value="Znf_RING_CS"/>
</dbReference>
<accession>A0A9X0DJ48</accession>
<reference evidence="8" key="1">
    <citation type="submission" date="2022-11" db="EMBL/GenBank/DDBJ databases">
        <title>Genome Resource of Sclerotinia nivalis Strain SnTB1, a Plant Pathogen Isolated from American Ginseng.</title>
        <authorList>
            <person name="Fan S."/>
        </authorList>
    </citation>
    <scope>NUCLEOTIDE SEQUENCE</scope>
    <source>
        <strain evidence="8">SnTB1</strain>
    </source>
</reference>
<keyword evidence="9" id="KW-1185">Reference proteome</keyword>
<dbReference type="Pfam" id="PF13639">
    <property type="entry name" value="zf-RING_2"/>
    <property type="match status" value="1"/>
</dbReference>
<dbReference type="GO" id="GO:0008270">
    <property type="term" value="F:zinc ion binding"/>
    <property type="evidence" value="ECO:0007669"/>
    <property type="project" value="UniProtKB-KW"/>
</dbReference>
<evidence type="ECO:0000313" key="8">
    <source>
        <dbReference type="EMBL" id="KAJ8064789.1"/>
    </source>
</evidence>
<comment type="caution">
    <text evidence="8">The sequence shown here is derived from an EMBL/GenBank/DDBJ whole genome shotgun (WGS) entry which is preliminary data.</text>
</comment>
<feature type="compositionally biased region" description="Basic and acidic residues" evidence="5">
    <location>
        <begin position="47"/>
        <end position="67"/>
    </location>
</feature>
<feature type="transmembrane region" description="Helical" evidence="6">
    <location>
        <begin position="15"/>
        <end position="34"/>
    </location>
</feature>
<organism evidence="8 9">
    <name type="scientific">Sclerotinia nivalis</name>
    <dbReference type="NCBI Taxonomy" id="352851"/>
    <lineage>
        <taxon>Eukaryota</taxon>
        <taxon>Fungi</taxon>
        <taxon>Dikarya</taxon>
        <taxon>Ascomycota</taxon>
        <taxon>Pezizomycotina</taxon>
        <taxon>Leotiomycetes</taxon>
        <taxon>Helotiales</taxon>
        <taxon>Sclerotiniaceae</taxon>
        <taxon>Sclerotinia</taxon>
    </lineage>
</organism>
<dbReference type="SMART" id="SM00184">
    <property type="entry name" value="RING"/>
    <property type="match status" value="1"/>
</dbReference>
<name>A0A9X0DJ48_9HELO</name>
<protein>
    <recommendedName>
        <fullName evidence="7">RING-type domain-containing protein</fullName>
    </recommendedName>
</protein>
<keyword evidence="6" id="KW-0812">Transmembrane</keyword>
<dbReference type="AlphaFoldDB" id="A0A9X0DJ48"/>
<dbReference type="Gene3D" id="3.30.40.10">
    <property type="entry name" value="Zinc/RING finger domain, C3HC4 (zinc finger)"/>
    <property type="match status" value="1"/>
</dbReference>
<feature type="region of interest" description="Disordered" evidence="5">
    <location>
        <begin position="96"/>
        <end position="115"/>
    </location>
</feature>
<dbReference type="SUPFAM" id="SSF57850">
    <property type="entry name" value="RING/U-box"/>
    <property type="match status" value="1"/>
</dbReference>